<comment type="caution">
    <text evidence="1">The sequence shown here is derived from an EMBL/GenBank/DDBJ whole genome shotgun (WGS) entry which is preliminary data.</text>
</comment>
<proteinExistence type="predicted"/>
<sequence length="116" mass="12751">MRFASYASRAFAATANDNPNRWDIFPTLRINEILTLLKPEQKSQNSAIFQNWHAVCNVQGMGRRTQFETEEGNKMTFANGFTARITSGLAAVAVTAMLLVSSFSTPEASIFTGIIA</sequence>
<dbReference type="RefSeq" id="WP_047006256.1">
    <property type="nucleotide sequence ID" value="NZ_LBHC01000001.1"/>
</dbReference>
<keyword evidence="2" id="KW-1185">Reference proteome</keyword>
<dbReference type="PATRIC" id="fig|502682.8.peg.1154"/>
<evidence type="ECO:0000313" key="2">
    <source>
        <dbReference type="Proteomes" id="UP000053070"/>
    </source>
</evidence>
<gene>
    <name evidence="1" type="ORF">AAW01_05635</name>
</gene>
<dbReference type="STRING" id="502682.BMF35_a0128"/>
<evidence type="ECO:0000313" key="1">
    <source>
        <dbReference type="EMBL" id="KLE33408.1"/>
    </source>
</evidence>
<protein>
    <submittedName>
        <fullName evidence="1">Uncharacterized protein</fullName>
    </submittedName>
</protein>
<name>A0A0G9MVV1_9SPHN</name>
<dbReference type="AlphaFoldDB" id="A0A0G9MVV1"/>
<dbReference type="EMBL" id="LBHC01000001">
    <property type="protein sequence ID" value="KLE33408.1"/>
    <property type="molecule type" value="Genomic_DNA"/>
</dbReference>
<organism evidence="1 2">
    <name type="scientific">Aurantiacibacter gangjinensis</name>
    <dbReference type="NCBI Taxonomy" id="502682"/>
    <lineage>
        <taxon>Bacteria</taxon>
        <taxon>Pseudomonadati</taxon>
        <taxon>Pseudomonadota</taxon>
        <taxon>Alphaproteobacteria</taxon>
        <taxon>Sphingomonadales</taxon>
        <taxon>Erythrobacteraceae</taxon>
        <taxon>Aurantiacibacter</taxon>
    </lineage>
</organism>
<dbReference type="Proteomes" id="UP000053070">
    <property type="component" value="Unassembled WGS sequence"/>
</dbReference>
<reference evidence="1 2" key="1">
    <citation type="submission" date="2015-04" db="EMBL/GenBank/DDBJ databases">
        <title>The draft genome sequence of Erythrobacr gangjinensis K7-2.</title>
        <authorList>
            <person name="Zhuang L."/>
            <person name="Liu Y."/>
            <person name="Shao Z."/>
        </authorList>
    </citation>
    <scope>NUCLEOTIDE SEQUENCE [LARGE SCALE GENOMIC DNA]</scope>
    <source>
        <strain evidence="1 2">K7-2</strain>
    </source>
</reference>
<accession>A0A0G9MVV1</accession>